<dbReference type="Gramene" id="KOM51475">
    <property type="protein sequence ID" value="KOM51475"/>
    <property type="gene ID" value="LR48_Vigan09g013400"/>
</dbReference>
<accession>A0A0L9V8S2</accession>
<name>A0A0L9V8S2_PHAAN</name>
<organism evidence="1 2">
    <name type="scientific">Phaseolus angularis</name>
    <name type="common">Azuki bean</name>
    <name type="synonym">Vigna angularis</name>
    <dbReference type="NCBI Taxonomy" id="3914"/>
    <lineage>
        <taxon>Eukaryota</taxon>
        <taxon>Viridiplantae</taxon>
        <taxon>Streptophyta</taxon>
        <taxon>Embryophyta</taxon>
        <taxon>Tracheophyta</taxon>
        <taxon>Spermatophyta</taxon>
        <taxon>Magnoliopsida</taxon>
        <taxon>eudicotyledons</taxon>
        <taxon>Gunneridae</taxon>
        <taxon>Pentapetalae</taxon>
        <taxon>rosids</taxon>
        <taxon>fabids</taxon>
        <taxon>Fabales</taxon>
        <taxon>Fabaceae</taxon>
        <taxon>Papilionoideae</taxon>
        <taxon>50 kb inversion clade</taxon>
        <taxon>NPAAA clade</taxon>
        <taxon>indigoferoid/millettioid clade</taxon>
        <taxon>Phaseoleae</taxon>
        <taxon>Vigna</taxon>
    </lineage>
</organism>
<dbReference type="AlphaFoldDB" id="A0A0L9V8S2"/>
<reference evidence="2" key="1">
    <citation type="journal article" date="2015" name="Proc. Natl. Acad. Sci. U.S.A.">
        <title>Genome sequencing of adzuki bean (Vigna angularis) provides insight into high starch and low fat accumulation and domestication.</title>
        <authorList>
            <person name="Yang K."/>
            <person name="Tian Z."/>
            <person name="Chen C."/>
            <person name="Luo L."/>
            <person name="Zhao B."/>
            <person name="Wang Z."/>
            <person name="Yu L."/>
            <person name="Li Y."/>
            <person name="Sun Y."/>
            <person name="Li W."/>
            <person name="Chen Y."/>
            <person name="Li Y."/>
            <person name="Zhang Y."/>
            <person name="Ai D."/>
            <person name="Zhao J."/>
            <person name="Shang C."/>
            <person name="Ma Y."/>
            <person name="Wu B."/>
            <person name="Wang M."/>
            <person name="Gao L."/>
            <person name="Sun D."/>
            <person name="Zhang P."/>
            <person name="Guo F."/>
            <person name="Wang W."/>
            <person name="Li Y."/>
            <person name="Wang J."/>
            <person name="Varshney R.K."/>
            <person name="Wang J."/>
            <person name="Ling H.Q."/>
            <person name="Wan P."/>
        </authorList>
    </citation>
    <scope>NUCLEOTIDE SEQUENCE</scope>
    <source>
        <strain evidence="2">cv. Jingnong 6</strain>
    </source>
</reference>
<dbReference type="Proteomes" id="UP000053144">
    <property type="component" value="Chromosome 9"/>
</dbReference>
<dbReference type="EMBL" id="CM003379">
    <property type="protein sequence ID" value="KOM51475.1"/>
    <property type="molecule type" value="Genomic_DNA"/>
</dbReference>
<protein>
    <submittedName>
        <fullName evidence="1">Uncharacterized protein</fullName>
    </submittedName>
</protein>
<sequence>MIIARQGRMYKDETTQGNTKATTFVHPSGVTGILINYYPRLVRSVQSTVMD</sequence>
<gene>
    <name evidence="1" type="ORF">LR48_Vigan09g013400</name>
</gene>
<evidence type="ECO:0000313" key="2">
    <source>
        <dbReference type="Proteomes" id="UP000053144"/>
    </source>
</evidence>
<evidence type="ECO:0000313" key="1">
    <source>
        <dbReference type="EMBL" id="KOM51475.1"/>
    </source>
</evidence>
<proteinExistence type="predicted"/>